<dbReference type="PANTHER" id="PTHR24305:SF77">
    <property type="entry name" value="CYTOCHROME P450 MONOOXYGENASE"/>
    <property type="match status" value="1"/>
</dbReference>
<feature type="chain" id="PRO_5045437216" description="Cytochrome P450" evidence="8">
    <location>
        <begin position="20"/>
        <end position="175"/>
    </location>
</feature>
<comment type="similarity">
    <text evidence="2">Belongs to the cytochrome P450 family.</text>
</comment>
<evidence type="ECO:0000313" key="9">
    <source>
        <dbReference type="EMBL" id="KAK4646034.1"/>
    </source>
</evidence>
<dbReference type="PANTHER" id="PTHR24305">
    <property type="entry name" value="CYTOCHROME P450"/>
    <property type="match status" value="1"/>
</dbReference>
<sequence>MTTLWLFLATTLAVYVAHCYNSYSRLRHIPGPTLARFSSAWMIEMLTSGKVPKGGDSICGFHVPEGTQVSHNYSGIMRLKEVFRKGADVFRPERWLEEEADAERLKLMNSVGACVREWKVPVSGKRIALMELNKIFFELLQRYDMALVDPQKPIRSSSGVFWIGSDLMLRLTKRS</sequence>
<evidence type="ECO:0000256" key="5">
    <source>
        <dbReference type="ARBA" id="ARBA00023002"/>
    </source>
</evidence>
<evidence type="ECO:0000256" key="1">
    <source>
        <dbReference type="ARBA" id="ARBA00001971"/>
    </source>
</evidence>
<evidence type="ECO:0000256" key="3">
    <source>
        <dbReference type="ARBA" id="ARBA00022617"/>
    </source>
</evidence>
<reference evidence="9 10" key="1">
    <citation type="journal article" date="2023" name="bioRxiv">
        <title>High-quality genome assemblies of four members of thePodospora anserinaspecies complex.</title>
        <authorList>
            <person name="Ament-Velasquez S.L."/>
            <person name="Vogan A.A."/>
            <person name="Wallerman O."/>
            <person name="Hartmann F."/>
            <person name="Gautier V."/>
            <person name="Silar P."/>
            <person name="Giraud T."/>
            <person name="Johannesson H."/>
        </authorList>
    </citation>
    <scope>NUCLEOTIDE SEQUENCE [LARGE SCALE GENOMIC DNA]</scope>
    <source>
        <strain evidence="9 10">CBS 112042</strain>
    </source>
</reference>
<keyword evidence="4" id="KW-0479">Metal-binding</keyword>
<evidence type="ECO:0000313" key="10">
    <source>
        <dbReference type="Proteomes" id="UP001322138"/>
    </source>
</evidence>
<evidence type="ECO:0000256" key="8">
    <source>
        <dbReference type="SAM" id="SignalP"/>
    </source>
</evidence>
<accession>A0ABR0FSC9</accession>
<protein>
    <recommendedName>
        <fullName evidence="11">Cytochrome P450</fullName>
    </recommendedName>
</protein>
<comment type="cofactor">
    <cofactor evidence="1">
        <name>heme</name>
        <dbReference type="ChEBI" id="CHEBI:30413"/>
    </cofactor>
</comment>
<dbReference type="InterPro" id="IPR036396">
    <property type="entry name" value="Cyt_P450_sf"/>
</dbReference>
<comment type="caution">
    <text evidence="9">The sequence shown here is derived from an EMBL/GenBank/DDBJ whole genome shotgun (WGS) entry which is preliminary data.</text>
</comment>
<proteinExistence type="inferred from homology"/>
<evidence type="ECO:0000256" key="7">
    <source>
        <dbReference type="ARBA" id="ARBA00023033"/>
    </source>
</evidence>
<evidence type="ECO:0008006" key="11">
    <source>
        <dbReference type="Google" id="ProtNLM"/>
    </source>
</evidence>
<keyword evidence="5" id="KW-0560">Oxidoreductase</keyword>
<organism evidence="9 10">
    <name type="scientific">Podospora bellae-mahoneyi</name>
    <dbReference type="NCBI Taxonomy" id="2093777"/>
    <lineage>
        <taxon>Eukaryota</taxon>
        <taxon>Fungi</taxon>
        <taxon>Dikarya</taxon>
        <taxon>Ascomycota</taxon>
        <taxon>Pezizomycotina</taxon>
        <taxon>Sordariomycetes</taxon>
        <taxon>Sordariomycetidae</taxon>
        <taxon>Sordariales</taxon>
        <taxon>Podosporaceae</taxon>
        <taxon>Podospora</taxon>
    </lineage>
</organism>
<dbReference type="Proteomes" id="UP001322138">
    <property type="component" value="Unassembled WGS sequence"/>
</dbReference>
<keyword evidence="6" id="KW-0408">Iron</keyword>
<feature type="signal peptide" evidence="8">
    <location>
        <begin position="1"/>
        <end position="19"/>
    </location>
</feature>
<dbReference type="GeneID" id="87895899"/>
<keyword evidence="8" id="KW-0732">Signal</keyword>
<dbReference type="Pfam" id="PF00067">
    <property type="entry name" value="p450"/>
    <property type="match status" value="1"/>
</dbReference>
<dbReference type="InterPro" id="IPR001128">
    <property type="entry name" value="Cyt_P450"/>
</dbReference>
<evidence type="ECO:0000256" key="4">
    <source>
        <dbReference type="ARBA" id="ARBA00022723"/>
    </source>
</evidence>
<dbReference type="SUPFAM" id="SSF48264">
    <property type="entry name" value="Cytochrome P450"/>
    <property type="match status" value="1"/>
</dbReference>
<gene>
    <name evidence="9" type="ORF">QC761_206800</name>
</gene>
<evidence type="ECO:0000256" key="2">
    <source>
        <dbReference type="ARBA" id="ARBA00010617"/>
    </source>
</evidence>
<keyword evidence="10" id="KW-1185">Reference proteome</keyword>
<dbReference type="InterPro" id="IPR050121">
    <property type="entry name" value="Cytochrome_P450_monoxygenase"/>
</dbReference>
<keyword evidence="7" id="KW-0503">Monooxygenase</keyword>
<dbReference type="Gene3D" id="1.10.630.10">
    <property type="entry name" value="Cytochrome P450"/>
    <property type="match status" value="1"/>
</dbReference>
<dbReference type="EMBL" id="JAFFGZ010000004">
    <property type="protein sequence ID" value="KAK4646034.1"/>
    <property type="molecule type" value="Genomic_DNA"/>
</dbReference>
<keyword evidence="3" id="KW-0349">Heme</keyword>
<dbReference type="RefSeq" id="XP_062735010.1">
    <property type="nucleotide sequence ID" value="XM_062876417.1"/>
</dbReference>
<evidence type="ECO:0000256" key="6">
    <source>
        <dbReference type="ARBA" id="ARBA00023004"/>
    </source>
</evidence>
<name>A0ABR0FSC9_9PEZI</name>